<dbReference type="RefSeq" id="WP_055659096.1">
    <property type="nucleotide sequence ID" value="NZ_CABIXC010000017.1"/>
</dbReference>
<evidence type="ECO:0000313" key="9">
    <source>
        <dbReference type="Proteomes" id="UP000261257"/>
    </source>
</evidence>
<gene>
    <name evidence="6" type="primary">flgG_2</name>
    <name evidence="7" type="ORF">DXC39_18840</name>
    <name evidence="6" type="ORF">ERS852407_04867</name>
</gene>
<evidence type="ECO:0000259" key="4">
    <source>
        <dbReference type="Pfam" id="PF06429"/>
    </source>
</evidence>
<dbReference type="GO" id="GO:0071978">
    <property type="term" value="P:bacterial-type flagellum-dependent swarming motility"/>
    <property type="evidence" value="ECO:0007669"/>
    <property type="project" value="TreeGrafter"/>
</dbReference>
<keyword evidence="7" id="KW-0966">Cell projection</keyword>
<dbReference type="AlphaFoldDB" id="A0A174KAG9"/>
<dbReference type="PANTHER" id="PTHR30435:SF19">
    <property type="entry name" value="FLAGELLAR BASAL-BODY ROD PROTEIN FLGG"/>
    <property type="match status" value="1"/>
</dbReference>
<name>A0A174KAG9_9FIRM</name>
<feature type="domain" description="Flagellar basal-body/hook protein C-terminal" evidence="4">
    <location>
        <begin position="198"/>
        <end position="240"/>
    </location>
</feature>
<dbReference type="InterPro" id="IPR020013">
    <property type="entry name" value="Flagellar_FlgE/F/G"/>
</dbReference>
<dbReference type="InterPro" id="IPR001444">
    <property type="entry name" value="Flag_bb_rod_N"/>
</dbReference>
<dbReference type="Pfam" id="PF00460">
    <property type="entry name" value="Flg_bb_rod"/>
    <property type="match status" value="1"/>
</dbReference>
<evidence type="ECO:0000259" key="5">
    <source>
        <dbReference type="Pfam" id="PF22692"/>
    </source>
</evidence>
<evidence type="ECO:0000256" key="1">
    <source>
        <dbReference type="ARBA" id="ARBA00009677"/>
    </source>
</evidence>
<comment type="similarity">
    <text evidence="1 2">Belongs to the flagella basal body rod proteins family.</text>
</comment>
<dbReference type="SUPFAM" id="SSF117143">
    <property type="entry name" value="Flagellar hook protein flgE"/>
    <property type="match status" value="1"/>
</dbReference>
<dbReference type="EMBL" id="QSSQ01000021">
    <property type="protein sequence ID" value="RGM01729.1"/>
    <property type="molecule type" value="Genomic_DNA"/>
</dbReference>
<dbReference type="InterPro" id="IPR037925">
    <property type="entry name" value="FlgE/F/G-like"/>
</dbReference>
<dbReference type="Pfam" id="PF06429">
    <property type="entry name" value="Flg_bbr_C"/>
    <property type="match status" value="1"/>
</dbReference>
<comment type="subcellular location">
    <subcellularLocation>
        <location evidence="2">Bacterial flagellum basal body</location>
    </subcellularLocation>
</comment>
<feature type="domain" description="Flagellar basal body rod protein N-terminal" evidence="3">
    <location>
        <begin position="5"/>
        <end position="35"/>
    </location>
</feature>
<dbReference type="EMBL" id="CYZE01000017">
    <property type="protein sequence ID" value="CUP06788.1"/>
    <property type="molecule type" value="Genomic_DNA"/>
</dbReference>
<dbReference type="Pfam" id="PF22692">
    <property type="entry name" value="LlgE_F_G_D1"/>
    <property type="match status" value="1"/>
</dbReference>
<keyword evidence="7" id="KW-0282">Flagellum</keyword>
<evidence type="ECO:0000313" key="8">
    <source>
        <dbReference type="Proteomes" id="UP000095651"/>
    </source>
</evidence>
<dbReference type="InterPro" id="IPR010930">
    <property type="entry name" value="Flg_bb/hook_C_dom"/>
</dbReference>
<feature type="domain" description="Flagellar hook protein FlgE/F/G-like D1" evidence="5">
    <location>
        <begin position="90"/>
        <end position="149"/>
    </location>
</feature>
<protein>
    <submittedName>
        <fullName evidence="6">Fagellar hook-basal body protein</fullName>
    </submittedName>
    <submittedName>
        <fullName evidence="7">Flagellar hook-basal body protein</fullName>
    </submittedName>
</protein>
<accession>A0A174KAG9</accession>
<organism evidence="6 8">
    <name type="scientific">Hungatella hathewayi</name>
    <dbReference type="NCBI Taxonomy" id="154046"/>
    <lineage>
        <taxon>Bacteria</taxon>
        <taxon>Bacillati</taxon>
        <taxon>Bacillota</taxon>
        <taxon>Clostridia</taxon>
        <taxon>Lachnospirales</taxon>
        <taxon>Lachnospiraceae</taxon>
        <taxon>Hungatella</taxon>
    </lineage>
</organism>
<evidence type="ECO:0000313" key="7">
    <source>
        <dbReference type="EMBL" id="RGM01729.1"/>
    </source>
</evidence>
<keyword evidence="2" id="KW-0975">Bacterial flagellum</keyword>
<keyword evidence="7" id="KW-0969">Cilium</keyword>
<dbReference type="InterPro" id="IPR053967">
    <property type="entry name" value="LlgE_F_G-like_D1"/>
</dbReference>
<proteinExistence type="inferred from homology"/>
<sequence length="246" mass="26901">MFSGFYTAASGVLMNQRALNISANNIANVKTSGYQSKRLVKTTFDEQLVRQMNGQTTGIGGGSTISVAEREMTTHRQGALVDTGKNFDMAISGDGLFVIQGEDRQYLTRNGHFTQDEDGYLVLKGVGRVMGDGGPIQVEEGGFRVGENGIIYDNEDGELEQIQIMVPDNYDNLAFYDNGTYGAENGVVLTQVYPEVYQGKLEESGVNLNSEMTRAMEVQRAFQSCSRALTIVDQMNQKSASEIGKL</sequence>
<dbReference type="GO" id="GO:0009425">
    <property type="term" value="C:bacterial-type flagellum basal body"/>
    <property type="evidence" value="ECO:0007669"/>
    <property type="project" value="UniProtKB-SubCell"/>
</dbReference>
<evidence type="ECO:0000313" key="6">
    <source>
        <dbReference type="EMBL" id="CUP06788.1"/>
    </source>
</evidence>
<dbReference type="Proteomes" id="UP000261257">
    <property type="component" value="Unassembled WGS sequence"/>
</dbReference>
<dbReference type="PANTHER" id="PTHR30435">
    <property type="entry name" value="FLAGELLAR PROTEIN"/>
    <property type="match status" value="1"/>
</dbReference>
<reference evidence="6 8" key="1">
    <citation type="submission" date="2015-09" db="EMBL/GenBank/DDBJ databases">
        <authorList>
            <consortium name="Pathogen Informatics"/>
        </authorList>
    </citation>
    <scope>NUCLEOTIDE SEQUENCE [LARGE SCALE GENOMIC DNA]</scope>
    <source>
        <strain evidence="6 8">2789STDY5608850</strain>
    </source>
</reference>
<evidence type="ECO:0000256" key="2">
    <source>
        <dbReference type="RuleBase" id="RU362116"/>
    </source>
</evidence>
<dbReference type="NCBIfam" id="TIGR03506">
    <property type="entry name" value="FlgEFG_subfam"/>
    <property type="match status" value="1"/>
</dbReference>
<evidence type="ECO:0000259" key="3">
    <source>
        <dbReference type="Pfam" id="PF00460"/>
    </source>
</evidence>
<dbReference type="Proteomes" id="UP000095651">
    <property type="component" value="Unassembled WGS sequence"/>
</dbReference>
<reference evidence="7 9" key="2">
    <citation type="submission" date="2018-08" db="EMBL/GenBank/DDBJ databases">
        <title>A genome reference for cultivated species of the human gut microbiota.</title>
        <authorList>
            <person name="Zou Y."/>
            <person name="Xue W."/>
            <person name="Luo G."/>
        </authorList>
    </citation>
    <scope>NUCLEOTIDE SEQUENCE [LARGE SCALE GENOMIC DNA]</scope>
    <source>
        <strain evidence="7 9">TF05-11AC</strain>
    </source>
</reference>